<comment type="similarity">
    <text evidence="2">Belongs to the YbaB/EbfC family.</text>
</comment>
<dbReference type="PANTHER" id="PTHR33449:SF1">
    <property type="entry name" value="NUCLEOID-ASSOCIATED PROTEIN YBAB"/>
    <property type="match status" value="1"/>
</dbReference>
<proteinExistence type="inferred from homology"/>
<dbReference type="NCBIfam" id="TIGR00103">
    <property type="entry name" value="DNA_YbaB_EbfC"/>
    <property type="match status" value="1"/>
</dbReference>
<evidence type="ECO:0000313" key="3">
    <source>
        <dbReference type="EMBL" id="MCD1656156.1"/>
    </source>
</evidence>
<keyword evidence="1 2" id="KW-0238">DNA-binding</keyword>
<dbReference type="HAMAP" id="MF_00274">
    <property type="entry name" value="DNA_YbaB_EbfC"/>
    <property type="match status" value="1"/>
</dbReference>
<protein>
    <recommendedName>
        <fullName evidence="2">Nucleoid-associated protein K7J14_15760</fullName>
    </recommendedName>
</protein>
<dbReference type="InterPro" id="IPR004401">
    <property type="entry name" value="YbaB/EbfC"/>
</dbReference>
<dbReference type="RefSeq" id="WP_230758674.1">
    <property type="nucleotide sequence ID" value="NZ_JAINWA010000003.1"/>
</dbReference>
<dbReference type="PIRSF" id="PIRSF004555">
    <property type="entry name" value="UCP004555"/>
    <property type="match status" value="1"/>
</dbReference>
<evidence type="ECO:0000313" key="4">
    <source>
        <dbReference type="Proteomes" id="UP001198163"/>
    </source>
</evidence>
<reference evidence="3" key="1">
    <citation type="submission" date="2021-08" db="EMBL/GenBank/DDBJ databases">
        <title>Comparative analyses of Brucepasteria parasyntrophica and Teretinema zuelzerae.</title>
        <authorList>
            <person name="Song Y."/>
            <person name="Brune A."/>
        </authorList>
    </citation>
    <scope>NUCLEOTIDE SEQUENCE</scope>
    <source>
        <strain evidence="3">DSM 1903</strain>
    </source>
</reference>
<dbReference type="GO" id="GO:0003677">
    <property type="term" value="F:DNA binding"/>
    <property type="evidence" value="ECO:0007669"/>
    <property type="project" value="UniProtKB-UniRule"/>
</dbReference>
<evidence type="ECO:0000256" key="2">
    <source>
        <dbReference type="HAMAP-Rule" id="MF_00274"/>
    </source>
</evidence>
<keyword evidence="4" id="KW-1185">Reference proteome</keyword>
<dbReference type="Pfam" id="PF02575">
    <property type="entry name" value="YbaB_DNA_bd"/>
    <property type="match status" value="1"/>
</dbReference>
<dbReference type="InterPro" id="IPR036894">
    <property type="entry name" value="YbaB-like_sf"/>
</dbReference>
<dbReference type="EMBL" id="JAINWA010000003">
    <property type="protein sequence ID" value="MCD1656156.1"/>
    <property type="molecule type" value="Genomic_DNA"/>
</dbReference>
<evidence type="ECO:0000256" key="1">
    <source>
        <dbReference type="ARBA" id="ARBA00023125"/>
    </source>
</evidence>
<comment type="caution">
    <text evidence="3">The sequence shown here is derived from an EMBL/GenBank/DDBJ whole genome shotgun (WGS) entry which is preliminary data.</text>
</comment>
<gene>
    <name evidence="3" type="ORF">K7J14_15760</name>
</gene>
<dbReference type="PANTHER" id="PTHR33449">
    <property type="entry name" value="NUCLEOID-ASSOCIATED PROTEIN YBAB"/>
    <property type="match status" value="1"/>
</dbReference>
<dbReference type="Gene3D" id="3.30.1310.10">
    <property type="entry name" value="Nucleoid-associated protein YbaB-like domain"/>
    <property type="match status" value="1"/>
</dbReference>
<dbReference type="AlphaFoldDB" id="A0AAE3JK71"/>
<organism evidence="3 4">
    <name type="scientific">Teretinema zuelzerae</name>
    <dbReference type="NCBI Taxonomy" id="156"/>
    <lineage>
        <taxon>Bacteria</taxon>
        <taxon>Pseudomonadati</taxon>
        <taxon>Spirochaetota</taxon>
        <taxon>Spirochaetia</taxon>
        <taxon>Spirochaetales</taxon>
        <taxon>Treponemataceae</taxon>
        <taxon>Teretinema</taxon>
    </lineage>
</organism>
<comment type="function">
    <text evidence="2">Binds to DNA and alters its conformation. May be involved in regulation of gene expression, nucleoid organization and DNA protection.</text>
</comment>
<dbReference type="SUPFAM" id="SSF82607">
    <property type="entry name" value="YbaB-like"/>
    <property type="match status" value="1"/>
</dbReference>
<comment type="subcellular location">
    <subcellularLocation>
        <location evidence="2">Cytoplasm</location>
        <location evidence="2">Nucleoid</location>
    </subcellularLocation>
</comment>
<dbReference type="Proteomes" id="UP001198163">
    <property type="component" value="Unassembled WGS sequence"/>
</dbReference>
<comment type="subunit">
    <text evidence="2">Homodimer.</text>
</comment>
<accession>A0AAE3JK71</accession>
<dbReference type="GO" id="GO:0043590">
    <property type="term" value="C:bacterial nucleoid"/>
    <property type="evidence" value="ECO:0007669"/>
    <property type="project" value="UniProtKB-UniRule"/>
</dbReference>
<name>A0AAE3JK71_9SPIR</name>
<sequence length="103" mass="10723">MNPFDMLKNAKAIQEQIAKVQSELETVSVTGSAGGGIVKVVLNGHFGMTGIQLDPIAVDQRDIPMLQDLIVAAHADASNKVKELLKAKLGPMAAGMPGGFPGL</sequence>
<dbReference type="GO" id="GO:0005829">
    <property type="term" value="C:cytosol"/>
    <property type="evidence" value="ECO:0007669"/>
    <property type="project" value="TreeGrafter"/>
</dbReference>
<keyword evidence="2" id="KW-0963">Cytoplasm</keyword>